<gene>
    <name evidence="1" type="ORF">HK100_010467</name>
</gene>
<protein>
    <submittedName>
        <fullName evidence="1">Uncharacterized protein</fullName>
    </submittedName>
</protein>
<proteinExistence type="predicted"/>
<dbReference type="EMBL" id="JADGJH010000579">
    <property type="protein sequence ID" value="KAJ3126034.1"/>
    <property type="molecule type" value="Genomic_DNA"/>
</dbReference>
<accession>A0AAD5XEP4</accession>
<organism evidence="1 2">
    <name type="scientific">Physocladia obscura</name>
    <dbReference type="NCBI Taxonomy" id="109957"/>
    <lineage>
        <taxon>Eukaryota</taxon>
        <taxon>Fungi</taxon>
        <taxon>Fungi incertae sedis</taxon>
        <taxon>Chytridiomycota</taxon>
        <taxon>Chytridiomycota incertae sedis</taxon>
        <taxon>Chytridiomycetes</taxon>
        <taxon>Chytridiales</taxon>
        <taxon>Chytriomycetaceae</taxon>
        <taxon>Physocladia</taxon>
    </lineage>
</organism>
<evidence type="ECO:0000313" key="2">
    <source>
        <dbReference type="Proteomes" id="UP001211907"/>
    </source>
</evidence>
<sequence length="62" mass="7078">MDRRNEKDVLDELVLRGMSKAGLFDLTAGSTTLPVPLRDNRNELGEAWVTFSTRRVTLEERT</sequence>
<dbReference type="AlphaFoldDB" id="A0AAD5XEP4"/>
<dbReference type="Proteomes" id="UP001211907">
    <property type="component" value="Unassembled WGS sequence"/>
</dbReference>
<evidence type="ECO:0000313" key="1">
    <source>
        <dbReference type="EMBL" id="KAJ3126034.1"/>
    </source>
</evidence>
<comment type="caution">
    <text evidence="1">The sequence shown here is derived from an EMBL/GenBank/DDBJ whole genome shotgun (WGS) entry which is preliminary data.</text>
</comment>
<keyword evidence="2" id="KW-1185">Reference proteome</keyword>
<name>A0AAD5XEP4_9FUNG</name>
<reference evidence="1" key="1">
    <citation type="submission" date="2020-05" db="EMBL/GenBank/DDBJ databases">
        <title>Phylogenomic resolution of chytrid fungi.</title>
        <authorList>
            <person name="Stajich J.E."/>
            <person name="Amses K."/>
            <person name="Simmons R."/>
            <person name="Seto K."/>
            <person name="Myers J."/>
            <person name="Bonds A."/>
            <person name="Quandt C.A."/>
            <person name="Barry K."/>
            <person name="Liu P."/>
            <person name="Grigoriev I."/>
            <person name="Longcore J.E."/>
            <person name="James T.Y."/>
        </authorList>
    </citation>
    <scope>NUCLEOTIDE SEQUENCE</scope>
    <source>
        <strain evidence="1">JEL0513</strain>
    </source>
</reference>